<feature type="transmembrane region" description="Helical" evidence="2">
    <location>
        <begin position="123"/>
        <end position="142"/>
    </location>
</feature>
<reference evidence="3 4" key="1">
    <citation type="submission" date="2020-08" db="EMBL/GenBank/DDBJ databases">
        <title>Sequencing the genomes of 1000 actinobacteria strains.</title>
        <authorList>
            <person name="Klenk H.-P."/>
        </authorList>
    </citation>
    <scope>NUCLEOTIDE SEQUENCE [LARGE SCALE GENOMIC DNA]</scope>
    <source>
        <strain evidence="3 4">DSM 45362</strain>
    </source>
</reference>
<feature type="transmembrane region" description="Helical" evidence="2">
    <location>
        <begin position="162"/>
        <end position="183"/>
    </location>
</feature>
<evidence type="ECO:0000256" key="1">
    <source>
        <dbReference type="SAM" id="MobiDB-lite"/>
    </source>
</evidence>
<feature type="transmembrane region" description="Helical" evidence="2">
    <location>
        <begin position="46"/>
        <end position="64"/>
    </location>
</feature>
<dbReference type="EMBL" id="JACHMN010000003">
    <property type="protein sequence ID" value="MBB5874503.1"/>
    <property type="molecule type" value="Genomic_DNA"/>
</dbReference>
<feature type="compositionally biased region" description="Low complexity" evidence="1">
    <location>
        <begin position="21"/>
        <end position="35"/>
    </location>
</feature>
<dbReference type="AlphaFoldDB" id="A0A841C5U6"/>
<name>A0A841C5U6_9ACTN</name>
<proteinExistence type="predicted"/>
<evidence type="ECO:0000313" key="4">
    <source>
        <dbReference type="Proteomes" id="UP000587527"/>
    </source>
</evidence>
<keyword evidence="4" id="KW-1185">Reference proteome</keyword>
<gene>
    <name evidence="3" type="ORF">F4553_007937</name>
</gene>
<keyword evidence="2" id="KW-0472">Membrane</keyword>
<feature type="region of interest" description="Disordered" evidence="1">
    <location>
        <begin position="1"/>
        <end position="38"/>
    </location>
</feature>
<keyword evidence="2" id="KW-0812">Transmembrane</keyword>
<keyword evidence="2" id="KW-1133">Transmembrane helix</keyword>
<feature type="compositionally biased region" description="Polar residues" evidence="1">
    <location>
        <begin position="1"/>
        <end position="12"/>
    </location>
</feature>
<accession>A0A841C5U6</accession>
<feature type="transmembrane region" description="Helical" evidence="2">
    <location>
        <begin position="99"/>
        <end position="116"/>
    </location>
</feature>
<sequence>MSEETPNPVQQVTTRAERRAAAAAKRAADSATAPKAAKRKQGSGRWGMLVFLGIAALIAFYVLLGRDSRSAIMQTACVVTGCTSGGMAAAGWLVISLPMLYLAGWSLIGWNLAAVVKPGWLRIGYALLGVPLFLQVLLFVPGKHTDLDDILAGPGSDQMATGIRWAGIGIGIGIVLVLATSVVSKGRTSPLLPVGLAVLAVLAALPVAITRADPTYYRAADAFPDTTITASGDVLQRVDRDEFDGCAGVFAADSLLEYRHCIRTVTATYTTDDSDALVTLRAVLYGSDDAAREVRDGIGAVTPLGVNGPVRSVFSVAHSWVLVGTSGHADGRAIAEGEPGWLLWALKQATYRFLSIQAGFHIDPEPKDGIAPRTP</sequence>
<comment type="caution">
    <text evidence="3">The sequence shown here is derived from an EMBL/GenBank/DDBJ whole genome shotgun (WGS) entry which is preliminary data.</text>
</comment>
<dbReference type="Proteomes" id="UP000587527">
    <property type="component" value="Unassembled WGS sequence"/>
</dbReference>
<dbReference type="RefSeq" id="WP_184846678.1">
    <property type="nucleotide sequence ID" value="NZ_JACHMN010000003.1"/>
</dbReference>
<feature type="transmembrane region" description="Helical" evidence="2">
    <location>
        <begin position="190"/>
        <end position="209"/>
    </location>
</feature>
<evidence type="ECO:0000256" key="2">
    <source>
        <dbReference type="SAM" id="Phobius"/>
    </source>
</evidence>
<organism evidence="3 4">
    <name type="scientific">Allocatelliglobosispora scoriae</name>
    <dbReference type="NCBI Taxonomy" id="643052"/>
    <lineage>
        <taxon>Bacteria</taxon>
        <taxon>Bacillati</taxon>
        <taxon>Actinomycetota</taxon>
        <taxon>Actinomycetes</taxon>
        <taxon>Micromonosporales</taxon>
        <taxon>Micromonosporaceae</taxon>
        <taxon>Allocatelliglobosispora</taxon>
    </lineage>
</organism>
<protein>
    <submittedName>
        <fullName evidence="3">Uncharacterized protein</fullName>
    </submittedName>
</protein>
<evidence type="ECO:0000313" key="3">
    <source>
        <dbReference type="EMBL" id="MBB5874503.1"/>
    </source>
</evidence>